<comment type="caution">
    <text evidence="5">Lacks conserved residue(s) required for the propagation of feature annotation.</text>
</comment>
<evidence type="ECO:0000313" key="8">
    <source>
        <dbReference type="RefSeq" id="XP_035827775.1"/>
    </source>
</evidence>
<dbReference type="InterPro" id="IPR001548">
    <property type="entry name" value="Peptidase_M2"/>
</dbReference>
<feature type="chain" id="PRO_5046178948" evidence="6">
    <location>
        <begin position="22"/>
        <end position="350"/>
    </location>
</feature>
<accession>A0ABM1VZD2</accession>
<keyword evidence="4" id="KW-0325">Glycoprotein</keyword>
<dbReference type="SUPFAM" id="SSF55486">
    <property type="entry name" value="Metalloproteases ('zincins'), catalytic domain"/>
    <property type="match status" value="1"/>
</dbReference>
<sequence>MDGLRFLVLSALVLSASVCHGASLNTNETEAQQFLDDYNAAAIDDYYISSEASWALDTNITEYNTQKMLTNVSAQLESIYAKAKVCLSSDNCVSLEPDLTRIMAKSRNYTELTTVWKKWRDVSGKVMPQLYSEYVDLNNDAVKLLGNMWAQEWNERIDILKPFKDKDSMDVTEELKRQCFPFWYSNLCLIFIFRIKMCTDVTHEDLMTIHHEMGHIQYYLQYQNQSVLFRTGANPGFHEAVGDVMALSVGTPEHLRTIGLYKNQDNDEETDLNFLLNMALQKVAFLPFGYLIDQWRWSVFRGDTTPESYNEDWWSLRCKYQGVSPPVRRQDTDFDPGAKYHVASGTPYIR</sequence>
<keyword evidence="3" id="KW-1015">Disulfide bond</keyword>
<keyword evidence="7" id="KW-1185">Reference proteome</keyword>
<protein>
    <submittedName>
        <fullName evidence="8">Angiotensin-converting enzyme-like</fullName>
    </submittedName>
</protein>
<keyword evidence="2 6" id="KW-0732">Signal</keyword>
<reference evidence="8" key="1">
    <citation type="submission" date="2025-08" db="UniProtKB">
        <authorList>
            <consortium name="RefSeq"/>
        </authorList>
    </citation>
    <scope>IDENTIFICATION</scope>
</reference>
<dbReference type="Gene3D" id="1.10.1370.30">
    <property type="match status" value="1"/>
</dbReference>
<evidence type="ECO:0000256" key="5">
    <source>
        <dbReference type="PROSITE-ProRule" id="PRU01355"/>
    </source>
</evidence>
<feature type="signal peptide" evidence="6">
    <location>
        <begin position="1"/>
        <end position="21"/>
    </location>
</feature>
<dbReference type="CDD" id="cd06461">
    <property type="entry name" value="M2_ACE"/>
    <property type="match status" value="1"/>
</dbReference>
<dbReference type="PANTHER" id="PTHR10514:SF27">
    <property type="entry name" value="ANGIOTENSIN-CONVERTING ENZYME"/>
    <property type="match status" value="1"/>
</dbReference>
<organism evidence="7 8">
    <name type="scientific">Aplysia californica</name>
    <name type="common">California sea hare</name>
    <dbReference type="NCBI Taxonomy" id="6500"/>
    <lineage>
        <taxon>Eukaryota</taxon>
        <taxon>Metazoa</taxon>
        <taxon>Spiralia</taxon>
        <taxon>Lophotrochozoa</taxon>
        <taxon>Mollusca</taxon>
        <taxon>Gastropoda</taxon>
        <taxon>Heterobranchia</taxon>
        <taxon>Euthyneura</taxon>
        <taxon>Tectipleura</taxon>
        <taxon>Aplysiida</taxon>
        <taxon>Aplysioidea</taxon>
        <taxon>Aplysiidae</taxon>
        <taxon>Aplysia</taxon>
    </lineage>
</organism>
<comment type="similarity">
    <text evidence="1 5">Belongs to the peptidase M2 family.</text>
</comment>
<dbReference type="PANTHER" id="PTHR10514">
    <property type="entry name" value="ANGIOTENSIN-CONVERTING ENZYME"/>
    <property type="match status" value="1"/>
</dbReference>
<evidence type="ECO:0000256" key="1">
    <source>
        <dbReference type="ARBA" id="ARBA00008139"/>
    </source>
</evidence>
<proteinExistence type="inferred from homology"/>
<dbReference type="RefSeq" id="XP_035827775.1">
    <property type="nucleotide sequence ID" value="XM_035971882.1"/>
</dbReference>
<evidence type="ECO:0000313" key="7">
    <source>
        <dbReference type="Proteomes" id="UP000694888"/>
    </source>
</evidence>
<evidence type="ECO:0000256" key="6">
    <source>
        <dbReference type="SAM" id="SignalP"/>
    </source>
</evidence>
<dbReference type="GeneID" id="101849400"/>
<evidence type="ECO:0000256" key="3">
    <source>
        <dbReference type="ARBA" id="ARBA00023157"/>
    </source>
</evidence>
<name>A0ABM1VZD2_APLCA</name>
<dbReference type="Proteomes" id="UP000694888">
    <property type="component" value="Unplaced"/>
</dbReference>
<gene>
    <name evidence="8" type="primary">LOC101849400</name>
</gene>
<evidence type="ECO:0000256" key="4">
    <source>
        <dbReference type="ARBA" id="ARBA00023180"/>
    </source>
</evidence>
<dbReference type="PROSITE" id="PS52011">
    <property type="entry name" value="PEPTIDASE_M2"/>
    <property type="match status" value="1"/>
</dbReference>
<dbReference type="Pfam" id="PF01401">
    <property type="entry name" value="Peptidase_M2"/>
    <property type="match status" value="2"/>
</dbReference>
<evidence type="ECO:0000256" key="2">
    <source>
        <dbReference type="ARBA" id="ARBA00022729"/>
    </source>
</evidence>